<dbReference type="GO" id="GO:0009103">
    <property type="term" value="P:lipopolysaccharide biosynthetic process"/>
    <property type="evidence" value="ECO:0007669"/>
    <property type="project" value="TreeGrafter"/>
</dbReference>
<keyword evidence="5" id="KW-1185">Reference proteome</keyword>
<dbReference type="SUPFAM" id="SSF53756">
    <property type="entry name" value="UDP-Glycosyltransferase/glycogen phosphorylase"/>
    <property type="match status" value="1"/>
</dbReference>
<dbReference type="InterPro" id="IPR028098">
    <property type="entry name" value="Glyco_trans_4-like_N"/>
</dbReference>
<dbReference type="PANTHER" id="PTHR46401">
    <property type="entry name" value="GLYCOSYLTRANSFERASE WBBK-RELATED"/>
    <property type="match status" value="1"/>
</dbReference>
<evidence type="ECO:0000313" key="4">
    <source>
        <dbReference type="EMBL" id="NER13247.1"/>
    </source>
</evidence>
<dbReference type="Proteomes" id="UP000468581">
    <property type="component" value="Unassembled WGS sequence"/>
</dbReference>
<dbReference type="RefSeq" id="WP_163606241.1">
    <property type="nucleotide sequence ID" value="NZ_JAABOO010000001.1"/>
</dbReference>
<evidence type="ECO:0000259" key="3">
    <source>
        <dbReference type="Pfam" id="PF13439"/>
    </source>
</evidence>
<sequence>MSQKEIGIDAFAITVPFLPNMSGKEIEVIDGIKYYRTNINNRVKNEISDQQKNTLKRINKFFAIGKFIPNVYRLCKREKPDVIHAHAMFFCGIPALIVGRILKIPVFYEVRSLWMLPKDNIYGTFSRKILAKIALKIELMTMRFSKKVFVINENLKDTLINLGIRDDKLIIISNAVNTSLIDQNIKKQERSVVRKKTVFGYIGSITHYEGIPFFIKALKCLKKERDDFQMIIYGSIRDEREMKLIEKSISEFALEEIVFFKGQIAPSEVYRAYSEIDVIVNPRLKNKITDTVTPLKPLEAMAYKKIFVGSDVGGIKDLLNDNDDCFLFESESTESLIKILKEVIDLTDSRKEEILDRARKHIIDNKSWIQNAYKYKKVYLSSIKN</sequence>
<evidence type="ECO:0000256" key="1">
    <source>
        <dbReference type="ARBA" id="ARBA00022679"/>
    </source>
</evidence>
<comment type="caution">
    <text evidence="4">The sequence shown here is derived from an EMBL/GenBank/DDBJ whole genome shotgun (WGS) entry which is preliminary data.</text>
</comment>
<dbReference type="PANTHER" id="PTHR46401:SF2">
    <property type="entry name" value="GLYCOSYLTRANSFERASE WBBK-RELATED"/>
    <property type="match status" value="1"/>
</dbReference>
<protein>
    <submittedName>
        <fullName evidence="4">Glycosyltransferase</fullName>
    </submittedName>
</protein>
<feature type="domain" description="Glycosyl transferase family 1" evidence="2">
    <location>
        <begin position="185"/>
        <end position="351"/>
    </location>
</feature>
<dbReference type="InterPro" id="IPR001296">
    <property type="entry name" value="Glyco_trans_1"/>
</dbReference>
<reference evidence="4 5" key="1">
    <citation type="submission" date="2020-01" db="EMBL/GenBank/DDBJ databases">
        <title>Leptobacterium flavescens.</title>
        <authorList>
            <person name="Wang G."/>
        </authorList>
    </citation>
    <scope>NUCLEOTIDE SEQUENCE [LARGE SCALE GENOMIC DNA]</scope>
    <source>
        <strain evidence="4 5">KCTC 22160</strain>
    </source>
</reference>
<evidence type="ECO:0000313" key="5">
    <source>
        <dbReference type="Proteomes" id="UP000468581"/>
    </source>
</evidence>
<dbReference type="Pfam" id="PF13439">
    <property type="entry name" value="Glyco_transf_4"/>
    <property type="match status" value="1"/>
</dbReference>
<keyword evidence="1 4" id="KW-0808">Transferase</keyword>
<dbReference type="GO" id="GO:0016757">
    <property type="term" value="F:glycosyltransferase activity"/>
    <property type="evidence" value="ECO:0007669"/>
    <property type="project" value="InterPro"/>
</dbReference>
<evidence type="ECO:0000259" key="2">
    <source>
        <dbReference type="Pfam" id="PF00534"/>
    </source>
</evidence>
<name>A0A6P0UJV0_9FLAO</name>
<dbReference type="Gene3D" id="3.40.50.2000">
    <property type="entry name" value="Glycogen Phosphorylase B"/>
    <property type="match status" value="2"/>
</dbReference>
<proteinExistence type="predicted"/>
<gene>
    <name evidence="4" type="ORF">GWK08_07335</name>
</gene>
<dbReference type="Pfam" id="PF00534">
    <property type="entry name" value="Glycos_transf_1"/>
    <property type="match status" value="1"/>
</dbReference>
<organism evidence="4 5">
    <name type="scientific">Leptobacterium flavescens</name>
    <dbReference type="NCBI Taxonomy" id="472055"/>
    <lineage>
        <taxon>Bacteria</taxon>
        <taxon>Pseudomonadati</taxon>
        <taxon>Bacteroidota</taxon>
        <taxon>Flavobacteriia</taxon>
        <taxon>Flavobacteriales</taxon>
        <taxon>Flavobacteriaceae</taxon>
        <taxon>Leptobacterium</taxon>
    </lineage>
</organism>
<accession>A0A6P0UJV0</accession>
<feature type="domain" description="Glycosyltransferase subfamily 4-like N-terminal" evidence="3">
    <location>
        <begin position="65"/>
        <end position="179"/>
    </location>
</feature>
<dbReference type="AlphaFoldDB" id="A0A6P0UJV0"/>
<dbReference type="EMBL" id="JAABOO010000001">
    <property type="protein sequence ID" value="NER13247.1"/>
    <property type="molecule type" value="Genomic_DNA"/>
</dbReference>